<dbReference type="GO" id="GO:0010309">
    <property type="term" value="F:acireductone dioxygenase [iron(II)-requiring] activity"/>
    <property type="evidence" value="ECO:0007669"/>
    <property type="project" value="InterPro"/>
</dbReference>
<evidence type="ECO:0000256" key="1">
    <source>
        <dbReference type="ARBA" id="ARBA00001954"/>
    </source>
</evidence>
<sequence length="107" mass="12472">MSAVTKEGMNEDFEVMLKQFYHEHAPDPELLPYYTMDVWIHLHLSAGGMIVLPASIHHRFSIDKDNKSQVSHRDEPKWRAYNCSRDTRCNSYRQDHLKGIQNVTVSA</sequence>
<reference evidence="2 3" key="1">
    <citation type="journal article" date="2016" name="Mol. Biol. Evol.">
        <title>Comparative Genomics of Early-Diverging Mushroom-Forming Fungi Provides Insights into the Origins of Lignocellulose Decay Capabilities.</title>
        <authorList>
            <person name="Nagy L.G."/>
            <person name="Riley R."/>
            <person name="Tritt A."/>
            <person name="Adam C."/>
            <person name="Daum C."/>
            <person name="Floudas D."/>
            <person name="Sun H."/>
            <person name="Yadav J.S."/>
            <person name="Pangilinan J."/>
            <person name="Larsson K.H."/>
            <person name="Matsuura K."/>
            <person name="Barry K."/>
            <person name="Labutti K."/>
            <person name="Kuo R."/>
            <person name="Ohm R.A."/>
            <person name="Bhattacharya S.S."/>
            <person name="Shirouzu T."/>
            <person name="Yoshinaga Y."/>
            <person name="Martin F.M."/>
            <person name="Grigoriev I.V."/>
            <person name="Hibbett D.S."/>
        </authorList>
    </citation>
    <scope>NUCLEOTIDE SEQUENCE [LARGE SCALE GENOMIC DNA]</scope>
    <source>
        <strain evidence="2 3">93-53</strain>
    </source>
</reference>
<dbReference type="Proteomes" id="UP000076871">
    <property type="component" value="Unassembled WGS sequence"/>
</dbReference>
<gene>
    <name evidence="2" type="ORF">LAESUDRAFT_658423</name>
</gene>
<dbReference type="EMBL" id="KV427639">
    <property type="protein sequence ID" value="KZT04080.1"/>
    <property type="molecule type" value="Genomic_DNA"/>
</dbReference>
<dbReference type="InterPro" id="IPR014710">
    <property type="entry name" value="RmlC-like_jellyroll"/>
</dbReference>
<dbReference type="OrthoDB" id="1867259at2759"/>
<dbReference type="AlphaFoldDB" id="A0A165D3D9"/>
<dbReference type="GeneID" id="63821780"/>
<dbReference type="STRING" id="1314785.A0A165D3D9"/>
<dbReference type="PANTHER" id="PTHR23418:SF0">
    <property type="entry name" value="ACIREDUCTONE DIOXYGENASE"/>
    <property type="match status" value="1"/>
</dbReference>
<dbReference type="InParanoid" id="A0A165D3D9"/>
<comment type="cofactor">
    <cofactor evidence="1">
        <name>Fe(2+)</name>
        <dbReference type="ChEBI" id="CHEBI:29033"/>
    </cofactor>
</comment>
<dbReference type="PANTHER" id="PTHR23418">
    <property type="entry name" value="ACIREDUCTONE DIOXYGENASE"/>
    <property type="match status" value="1"/>
</dbReference>
<dbReference type="RefSeq" id="XP_040761820.1">
    <property type="nucleotide sequence ID" value="XM_040904750.1"/>
</dbReference>
<organism evidence="2 3">
    <name type="scientific">Laetiporus sulphureus 93-53</name>
    <dbReference type="NCBI Taxonomy" id="1314785"/>
    <lineage>
        <taxon>Eukaryota</taxon>
        <taxon>Fungi</taxon>
        <taxon>Dikarya</taxon>
        <taxon>Basidiomycota</taxon>
        <taxon>Agaricomycotina</taxon>
        <taxon>Agaricomycetes</taxon>
        <taxon>Polyporales</taxon>
        <taxon>Laetiporus</taxon>
    </lineage>
</organism>
<protein>
    <submittedName>
        <fullName evidence="2">Uncharacterized protein</fullName>
    </submittedName>
</protein>
<dbReference type="Pfam" id="PF03079">
    <property type="entry name" value="ARD"/>
    <property type="match status" value="1"/>
</dbReference>
<dbReference type="InterPro" id="IPR004313">
    <property type="entry name" value="ARD"/>
</dbReference>
<name>A0A165D3D9_9APHY</name>
<evidence type="ECO:0000313" key="2">
    <source>
        <dbReference type="EMBL" id="KZT04080.1"/>
    </source>
</evidence>
<dbReference type="Gene3D" id="2.60.120.10">
    <property type="entry name" value="Jelly Rolls"/>
    <property type="match status" value="1"/>
</dbReference>
<keyword evidence="3" id="KW-1185">Reference proteome</keyword>
<accession>A0A165D3D9</accession>
<dbReference type="GO" id="GO:0006555">
    <property type="term" value="P:methionine metabolic process"/>
    <property type="evidence" value="ECO:0007669"/>
    <property type="project" value="TreeGrafter"/>
</dbReference>
<proteinExistence type="predicted"/>
<evidence type="ECO:0000313" key="3">
    <source>
        <dbReference type="Proteomes" id="UP000076871"/>
    </source>
</evidence>